<organism evidence="1">
    <name type="scientific">Rhizobium rhizogenes</name>
    <name type="common">Agrobacterium rhizogenes</name>
    <dbReference type="NCBI Taxonomy" id="359"/>
    <lineage>
        <taxon>Bacteria</taxon>
        <taxon>Pseudomonadati</taxon>
        <taxon>Pseudomonadota</taxon>
        <taxon>Alphaproteobacteria</taxon>
        <taxon>Hyphomicrobiales</taxon>
        <taxon>Rhizobiaceae</taxon>
        <taxon>Rhizobium/Agrobacterium group</taxon>
        <taxon>Rhizobium</taxon>
    </lineage>
</organism>
<keyword evidence="1" id="KW-0614">Plasmid</keyword>
<sequence length="236" mass="25077">MRTVKTLLRSSLPRCRVMASSSCYGVLTLPFLPALSASWRARCFCSRVQVPLSARSKPIGSIAALVGGGAAAGGWEFGKAAYTGDTFYSQGKSWLLGPEDLVHPLLQTNPHAAKAAEMGREKYPMPEGEAGLPFGFIDWRHFLLGKGADEGFNFREHVGGNLQDRPAMRIDAASIAEMTRPSGTQDVRVVNQQPPNITVHAPISITGVADPQAAANAVIGQLGAAVKNAADTQFSD</sequence>
<dbReference type="EMBL" id="MK318970">
    <property type="protein sequence ID" value="QCO89351.1"/>
    <property type="molecule type" value="Genomic_DNA"/>
</dbReference>
<evidence type="ECO:0000313" key="1">
    <source>
        <dbReference type="EMBL" id="QCO89351.1"/>
    </source>
</evidence>
<proteinExistence type="predicted"/>
<gene>
    <name evidence="1" type="ORF">pC5.7d_634</name>
</gene>
<protein>
    <submittedName>
        <fullName evidence="1">Uncharacterized protein</fullName>
    </submittedName>
</protein>
<geneLocation type="plasmid" evidence="1">
    <name>pC5.7d</name>
</geneLocation>
<dbReference type="AlphaFoldDB" id="A0A7S5DSC6"/>
<name>A0A7S5DSC6_RHIRH</name>
<reference evidence="1" key="1">
    <citation type="submission" date="2018-12" db="EMBL/GenBank/DDBJ databases">
        <title>Three Rhizobium rhizogenes strains isolated from the same crown gall tumor carry diverse plasmids.</title>
        <authorList>
            <person name="Pulawska J."/>
            <person name="Kuzmanovic N."/>
        </authorList>
    </citation>
    <scope>NUCLEOTIDE SEQUENCE</scope>
    <source>
        <strain evidence="1">C5.7</strain>
        <plasmid evidence="1">pC5.7d</plasmid>
    </source>
</reference>
<accession>A0A7S5DSC6</accession>